<dbReference type="Proteomes" id="UP000032564">
    <property type="component" value="Unassembled WGS sequence"/>
</dbReference>
<proteinExistence type="predicted"/>
<comment type="caution">
    <text evidence="1">The sequence shown here is derived from an EMBL/GenBank/DDBJ whole genome shotgun (WGS) entry which is preliminary data.</text>
</comment>
<reference evidence="1 2" key="1">
    <citation type="submission" date="2014-12" db="EMBL/GenBank/DDBJ databases">
        <authorList>
            <person name="Kuzmanovic N."/>
            <person name="Pulawska J."/>
            <person name="Obradovic A."/>
        </authorList>
    </citation>
    <scope>NUCLEOTIDE SEQUENCE [LARGE SCALE GENOMIC DNA]</scope>
    <source>
        <strain evidence="1 2">KFB 330</strain>
    </source>
</reference>
<evidence type="ECO:0000313" key="1">
    <source>
        <dbReference type="EMBL" id="KJF71432.1"/>
    </source>
</evidence>
<evidence type="ECO:0000313" key="2">
    <source>
        <dbReference type="Proteomes" id="UP000032564"/>
    </source>
</evidence>
<name>A0ABR5D2Y3_9HYPH</name>
<dbReference type="RefSeq" id="WP_045022236.1">
    <property type="nucleotide sequence ID" value="NZ_CP166106.1"/>
</dbReference>
<organism evidence="1 2">
    <name type="scientific">Agrobacterium arsenijevicii</name>
    <dbReference type="NCBI Taxonomy" id="1585697"/>
    <lineage>
        <taxon>Bacteria</taxon>
        <taxon>Pseudomonadati</taxon>
        <taxon>Pseudomonadota</taxon>
        <taxon>Alphaproteobacteria</taxon>
        <taxon>Hyphomicrobiales</taxon>
        <taxon>Rhizobiaceae</taxon>
        <taxon>Rhizobium/Agrobacterium group</taxon>
        <taxon>Agrobacterium</taxon>
    </lineage>
</organism>
<sequence length="361" mass="40780">MGKLDKDRHQKELAIRYCLAVGLIPFVEVLVHNTADLTETTEVLTDIDALGIGVSGDGALHRTAFDCKTTNKMSAINRALWARGLCDYLHMDSAFVILKRTASRNHRLSALTLQIDLHDEDSFIDLSKTYDPLFPSVTHYQSEIENWDRAEAAYRKWLWSGPLYHLNHAVVPTAQRPASVFRKIVAELRSIKGNFDPEKGEHLSILFDTMSSCFLMWSVMARDIRRFYDPSMDKSEFEQTLRFYMWDGREAYHIRQRLAERGAREPAGHAVDLPSWNSLVQMAGLIIGSPQSVFECASICKELSMRSVADRSETLEAALKKRISSNNRVRQFTGSLAKYLVDASGMPTDMLKSVSAAISLV</sequence>
<dbReference type="EMBL" id="JWIT01000017">
    <property type="protein sequence ID" value="KJF71432.1"/>
    <property type="molecule type" value="Genomic_DNA"/>
</dbReference>
<gene>
    <name evidence="1" type="ORF">RP75_21145</name>
</gene>
<accession>A0ABR5D2Y3</accession>
<protein>
    <submittedName>
        <fullName evidence="1">Uncharacterized protein</fullName>
    </submittedName>
</protein>
<keyword evidence="2" id="KW-1185">Reference proteome</keyword>